<evidence type="ECO:0000256" key="7">
    <source>
        <dbReference type="ARBA" id="ARBA00022723"/>
    </source>
</evidence>
<dbReference type="GO" id="GO:0009061">
    <property type="term" value="P:anaerobic respiration"/>
    <property type="evidence" value="ECO:0007669"/>
    <property type="project" value="TreeGrafter"/>
</dbReference>
<feature type="binding site" description="axial binding residue" evidence="14">
    <location>
        <position position="175"/>
    </location>
    <ligand>
        <name>heme</name>
        <dbReference type="ChEBI" id="CHEBI:30413"/>
        <label>4</label>
    </ligand>
    <ligandPart>
        <name>Fe</name>
        <dbReference type="ChEBI" id="CHEBI:18248"/>
    </ligandPart>
</feature>
<dbReference type="PIRSF" id="PIRSF000013">
    <property type="entry name" value="4_hem_cytochrm_NapC"/>
    <property type="match status" value="1"/>
</dbReference>
<dbReference type="InterPro" id="IPR024717">
    <property type="entry name" value="NapC/NirT/NrfH"/>
</dbReference>
<dbReference type="EMBL" id="AP019799">
    <property type="protein sequence ID" value="BBL90480.1"/>
    <property type="molecule type" value="Genomic_DNA"/>
</dbReference>
<sequence length="204" mass="22783">MMKIIEQIKQVKRSVKLAIVAVGIGIGLISALPATEVLHVFSTNEFCASCHTMKPMAETFSQSIHGGNNQHGFVADCIDCHLPKSNIVEELWVKGTSGTRHLWGEFVLGMESLDYDELHPKRGEYVYDSGCINCHRGLEERAQGADENSPASDFSHNLAFNNKANDPSWKCSSCHYDIAHPNLKREMRLRDEERIRNLAATEGL</sequence>
<dbReference type="InterPro" id="IPR051174">
    <property type="entry name" value="Cytochrome_c-type_ET"/>
</dbReference>
<evidence type="ECO:0000256" key="4">
    <source>
        <dbReference type="ARBA" id="ARBA00022475"/>
    </source>
</evidence>
<keyword evidence="6" id="KW-0812">Transmembrane</keyword>
<keyword evidence="9" id="KW-1133">Transmembrane helix</keyword>
<evidence type="ECO:0000259" key="15">
    <source>
        <dbReference type="Pfam" id="PF03264"/>
    </source>
</evidence>
<keyword evidence="10 12" id="KW-0408">Iron</keyword>
<evidence type="ECO:0000256" key="8">
    <source>
        <dbReference type="ARBA" id="ARBA00022982"/>
    </source>
</evidence>
<keyword evidence="4" id="KW-1003">Cell membrane</keyword>
<feature type="binding site" description="covalent" evidence="13">
    <location>
        <position position="134"/>
    </location>
    <ligand>
        <name>heme</name>
        <dbReference type="ChEBI" id="CHEBI:30413"/>
        <label>3</label>
    </ligand>
</feature>
<evidence type="ECO:0000256" key="14">
    <source>
        <dbReference type="PIRSR" id="PIRSR000013-2"/>
    </source>
</evidence>
<organism evidence="16 17">
    <name type="scientific">Vibrio rotiferianus</name>
    <dbReference type="NCBI Taxonomy" id="190895"/>
    <lineage>
        <taxon>Bacteria</taxon>
        <taxon>Pseudomonadati</taxon>
        <taxon>Pseudomonadota</taxon>
        <taxon>Gammaproteobacteria</taxon>
        <taxon>Vibrionales</taxon>
        <taxon>Vibrionaceae</taxon>
        <taxon>Vibrio</taxon>
    </lineage>
</organism>
<comment type="similarity">
    <text evidence="2">Belongs to the NapC/NirT/NrfH family.</text>
</comment>
<feature type="binding site" description="covalent" evidence="13">
    <location>
        <position position="77"/>
    </location>
    <ligand>
        <name>heme</name>
        <dbReference type="ChEBI" id="CHEBI:30413"/>
        <label>2</label>
    </ligand>
</feature>
<protein>
    <recommendedName>
        <fullName evidence="12">Cytochrome c-type protein</fullName>
    </recommendedName>
</protein>
<feature type="binding site" evidence="13">
    <location>
        <position position="94"/>
    </location>
    <ligand>
        <name>a menaquinol</name>
        <dbReference type="ChEBI" id="CHEBI:18151"/>
    </ligand>
</feature>
<feature type="binding site" description="covalent" evidence="13">
    <location>
        <position position="50"/>
    </location>
    <ligand>
        <name>heme</name>
        <dbReference type="ChEBI" id="CHEBI:30413"/>
        <label>1</label>
    </ligand>
</feature>
<dbReference type="GO" id="GO:0005886">
    <property type="term" value="C:plasma membrane"/>
    <property type="evidence" value="ECO:0007669"/>
    <property type="project" value="UniProtKB-SubCell"/>
</dbReference>
<dbReference type="InterPro" id="IPR036280">
    <property type="entry name" value="Multihaem_cyt_sf"/>
</dbReference>
<feature type="domain" description="NapC/NirT cytochrome c N-terminal" evidence="15">
    <location>
        <begin position="14"/>
        <end position="182"/>
    </location>
</feature>
<evidence type="ECO:0000256" key="13">
    <source>
        <dbReference type="PIRSR" id="PIRSR000013-1"/>
    </source>
</evidence>
<name>A0A510IE25_9VIBR</name>
<dbReference type="GO" id="GO:0046872">
    <property type="term" value="F:metal ion binding"/>
    <property type="evidence" value="ECO:0007669"/>
    <property type="project" value="UniProtKB-KW"/>
</dbReference>
<dbReference type="Pfam" id="PF03264">
    <property type="entry name" value="Cytochrom_NNT"/>
    <property type="match status" value="1"/>
</dbReference>
<dbReference type="GO" id="GO:0019333">
    <property type="term" value="P:denitrification pathway"/>
    <property type="evidence" value="ECO:0007669"/>
    <property type="project" value="InterPro"/>
</dbReference>
<evidence type="ECO:0000313" key="16">
    <source>
        <dbReference type="EMBL" id="BBL90480.1"/>
    </source>
</evidence>
<comment type="cofactor">
    <cofactor evidence="13">
        <name>heme</name>
        <dbReference type="ChEBI" id="CHEBI:30413"/>
    </cofactor>
    <text evidence="13">Binds 4 heme groups per subunit.</text>
</comment>
<keyword evidence="5 12" id="KW-0349">Heme</keyword>
<keyword evidence="7 12" id="KW-0479">Metal-binding</keyword>
<comment type="PTM">
    <text evidence="12">Binds 4 heme groups per subunit.</text>
</comment>
<feature type="binding site" description="covalent" evidence="13">
    <location>
        <position position="174"/>
    </location>
    <ligand>
        <name>heme</name>
        <dbReference type="ChEBI" id="CHEBI:30413"/>
        <label>4</label>
    </ligand>
</feature>
<evidence type="ECO:0000256" key="3">
    <source>
        <dbReference type="ARBA" id="ARBA00022448"/>
    </source>
</evidence>
<feature type="binding site" description="axial binding residue" evidence="14">
    <location>
        <position position="81"/>
    </location>
    <ligand>
        <name>heme</name>
        <dbReference type="ChEBI" id="CHEBI:30413"/>
        <label>2</label>
    </ligand>
    <ligandPart>
        <name>Fe</name>
        <dbReference type="ChEBI" id="CHEBI:18248"/>
    </ligandPart>
</feature>
<evidence type="ECO:0000256" key="2">
    <source>
        <dbReference type="ARBA" id="ARBA00007395"/>
    </source>
</evidence>
<evidence type="ECO:0000256" key="12">
    <source>
        <dbReference type="PIRNR" id="PIRNR000013"/>
    </source>
</evidence>
<feature type="binding site" description="covalent" evidence="13">
    <location>
        <position position="131"/>
    </location>
    <ligand>
        <name>heme</name>
        <dbReference type="ChEBI" id="CHEBI:30413"/>
        <label>3</label>
    </ligand>
</feature>
<dbReference type="GO" id="GO:0020037">
    <property type="term" value="F:heme binding"/>
    <property type="evidence" value="ECO:0007669"/>
    <property type="project" value="InterPro"/>
</dbReference>
<dbReference type="GO" id="GO:0009055">
    <property type="term" value="F:electron transfer activity"/>
    <property type="evidence" value="ECO:0007669"/>
    <property type="project" value="TreeGrafter"/>
</dbReference>
<dbReference type="SUPFAM" id="SSF48695">
    <property type="entry name" value="Multiheme cytochromes"/>
    <property type="match status" value="1"/>
</dbReference>
<keyword evidence="11" id="KW-0472">Membrane</keyword>
<keyword evidence="8 12" id="KW-0249">Electron transport</keyword>
<evidence type="ECO:0000256" key="11">
    <source>
        <dbReference type="ARBA" id="ARBA00023136"/>
    </source>
</evidence>
<accession>A0A510IE25</accession>
<feature type="binding site" description="covalent" evidence="13">
    <location>
        <position position="47"/>
    </location>
    <ligand>
        <name>heme</name>
        <dbReference type="ChEBI" id="CHEBI:30413"/>
        <label>1</label>
    </ligand>
</feature>
<evidence type="ECO:0000313" key="17">
    <source>
        <dbReference type="Proteomes" id="UP000315115"/>
    </source>
</evidence>
<dbReference type="Proteomes" id="UP000315115">
    <property type="component" value="Chromosome 2"/>
</dbReference>
<feature type="binding site" description="axial binding residue" evidence="14">
    <location>
        <position position="135"/>
    </location>
    <ligand>
        <name>heme</name>
        <dbReference type="ChEBI" id="CHEBI:30413"/>
        <label>3</label>
    </ligand>
    <ligandPart>
        <name>Fe</name>
        <dbReference type="ChEBI" id="CHEBI:18248"/>
    </ligandPart>
</feature>
<gene>
    <name evidence="16" type="ORF">VroAM7_31330</name>
</gene>
<evidence type="ECO:0000256" key="6">
    <source>
        <dbReference type="ARBA" id="ARBA00022692"/>
    </source>
</evidence>
<proteinExistence type="inferred from homology"/>
<dbReference type="AlphaFoldDB" id="A0A510IE25"/>
<comment type="subcellular location">
    <subcellularLocation>
        <location evidence="1">Cell membrane</location>
        <topology evidence="1">Single-pass membrane protein</topology>
    </subcellularLocation>
</comment>
<feature type="binding site" description="covalent" evidence="13">
    <location>
        <position position="80"/>
    </location>
    <ligand>
        <name>heme</name>
        <dbReference type="ChEBI" id="CHEBI:30413"/>
        <label>2</label>
    </ligand>
</feature>
<keyword evidence="3 12" id="KW-0813">Transport</keyword>
<dbReference type="InterPro" id="IPR038266">
    <property type="entry name" value="NapC/NirT_cytc_sf"/>
</dbReference>
<dbReference type="Gene3D" id="1.10.3820.10">
    <property type="entry name" value="Di-heme elbow motif domain"/>
    <property type="match status" value="1"/>
</dbReference>
<evidence type="ECO:0000256" key="10">
    <source>
        <dbReference type="ARBA" id="ARBA00023004"/>
    </source>
</evidence>
<feature type="binding site" description="axial binding residue" evidence="14">
    <location>
        <position position="180"/>
    </location>
    <ligand>
        <name>heme</name>
        <dbReference type="ChEBI" id="CHEBI:30413"/>
        <label>2</label>
    </ligand>
    <ligandPart>
        <name>Fe</name>
        <dbReference type="ChEBI" id="CHEBI:18248"/>
    </ligandPart>
</feature>
<evidence type="ECO:0000256" key="9">
    <source>
        <dbReference type="ARBA" id="ARBA00022989"/>
    </source>
</evidence>
<evidence type="ECO:0000256" key="1">
    <source>
        <dbReference type="ARBA" id="ARBA00004162"/>
    </source>
</evidence>
<feature type="binding site" description="axial binding residue" evidence="14">
    <location>
        <position position="53"/>
    </location>
    <ligand>
        <name>heme</name>
        <dbReference type="ChEBI" id="CHEBI:30413"/>
        <label>1</label>
    </ligand>
    <ligandPart>
        <name>Fe</name>
        <dbReference type="ChEBI" id="CHEBI:18248"/>
    </ligandPart>
</feature>
<reference evidence="17" key="1">
    <citation type="submission" date="2019-07" db="EMBL/GenBank/DDBJ databases">
        <title>Complete Genome Sequences of Vibrion rotiferianus strain AM7.</title>
        <authorList>
            <person name="Miyazaki K."/>
            <person name="Wiseschart A."/>
            <person name="Pootanakit K."/>
            <person name="Ishimori K."/>
            <person name="Kitahara K."/>
        </authorList>
    </citation>
    <scope>NUCLEOTIDE SEQUENCE [LARGE SCALE GENOMIC DNA]</scope>
    <source>
        <strain evidence="17">AM7</strain>
    </source>
</reference>
<evidence type="ECO:0000256" key="5">
    <source>
        <dbReference type="ARBA" id="ARBA00022617"/>
    </source>
</evidence>
<dbReference type="PANTHER" id="PTHR30333">
    <property type="entry name" value="CYTOCHROME C-TYPE PROTEIN"/>
    <property type="match status" value="1"/>
</dbReference>
<dbReference type="PANTHER" id="PTHR30333:SF1">
    <property type="entry name" value="CYTOCHROME C-TYPE PROTEIN NAPC"/>
    <property type="match status" value="1"/>
</dbReference>
<dbReference type="InterPro" id="IPR005126">
    <property type="entry name" value="NapC/NirT_cyt_c_N"/>
</dbReference>
<feature type="binding site" description="covalent" evidence="13">
    <location>
        <position position="171"/>
    </location>
    <ligand>
        <name>heme</name>
        <dbReference type="ChEBI" id="CHEBI:30413"/>
        <label>4</label>
    </ligand>
</feature>